<comment type="caution">
    <text evidence="7">The sequence shown here is derived from an EMBL/GenBank/DDBJ whole genome shotgun (WGS) entry which is preliminary data.</text>
</comment>
<gene>
    <name evidence="7" type="ORF">D6C78_01876</name>
</gene>
<dbReference type="GO" id="GO:0005739">
    <property type="term" value="C:mitochondrion"/>
    <property type="evidence" value="ECO:0007669"/>
    <property type="project" value="UniProtKB-SubCell"/>
</dbReference>
<name>A0A4T0C1T9_AURPU</name>
<feature type="region of interest" description="Disordered" evidence="6">
    <location>
        <begin position="193"/>
        <end position="326"/>
    </location>
</feature>
<comment type="subcellular location">
    <subcellularLocation>
        <location evidence="2">Mitochondrion</location>
    </subcellularLocation>
</comment>
<dbReference type="GO" id="GO:0005634">
    <property type="term" value="C:nucleus"/>
    <property type="evidence" value="ECO:0007669"/>
    <property type="project" value="TreeGrafter"/>
</dbReference>
<feature type="region of interest" description="Disordered" evidence="6">
    <location>
        <begin position="488"/>
        <end position="519"/>
    </location>
</feature>
<keyword evidence="5" id="KW-0809">Transit peptide</keyword>
<organism evidence="7 8">
    <name type="scientific">Aureobasidium pullulans</name>
    <name type="common">Black yeast</name>
    <name type="synonym">Pullularia pullulans</name>
    <dbReference type="NCBI Taxonomy" id="5580"/>
    <lineage>
        <taxon>Eukaryota</taxon>
        <taxon>Fungi</taxon>
        <taxon>Dikarya</taxon>
        <taxon>Ascomycota</taxon>
        <taxon>Pezizomycotina</taxon>
        <taxon>Dothideomycetes</taxon>
        <taxon>Dothideomycetidae</taxon>
        <taxon>Dothideales</taxon>
        <taxon>Saccotheciaceae</taxon>
        <taxon>Aureobasidium</taxon>
    </lineage>
</organism>
<feature type="compositionally biased region" description="Polar residues" evidence="6">
    <location>
        <begin position="86"/>
        <end position="109"/>
    </location>
</feature>
<comment type="similarity">
    <text evidence="3">Belongs to the RRG9 family.</text>
</comment>
<dbReference type="InterPro" id="IPR010487">
    <property type="entry name" value="NGRN/Rrg9"/>
</dbReference>
<feature type="compositionally biased region" description="Polar residues" evidence="6">
    <location>
        <begin position="222"/>
        <end position="232"/>
    </location>
</feature>
<evidence type="ECO:0000256" key="3">
    <source>
        <dbReference type="ARBA" id="ARBA00010895"/>
    </source>
</evidence>
<protein>
    <recommendedName>
        <fullName evidence="4">Required for respiratory growth protein 9, mitochondrial</fullName>
    </recommendedName>
</protein>
<dbReference type="PANTHER" id="PTHR13475">
    <property type="entry name" value="NEUGRIN"/>
    <property type="match status" value="1"/>
</dbReference>
<evidence type="ECO:0000256" key="6">
    <source>
        <dbReference type="SAM" id="MobiDB-lite"/>
    </source>
</evidence>
<evidence type="ECO:0000256" key="2">
    <source>
        <dbReference type="ARBA" id="ARBA00004173"/>
    </source>
</evidence>
<evidence type="ECO:0000256" key="5">
    <source>
        <dbReference type="ARBA" id="ARBA00022946"/>
    </source>
</evidence>
<dbReference type="Pfam" id="PF06413">
    <property type="entry name" value="Neugrin"/>
    <property type="match status" value="1"/>
</dbReference>
<sequence>MIVPGFCLARSYKCPCSVRALEAFVRDVAGLDIRQRPNYISFRNLSNRSALQIRHNSSQPLASPSHTTIRSLDDTFVPFDNITDPKLSTTTTQDATSDISQLPQSSHDLNSPEPFDPDEEIGSTVDFEPEVVIHEEHAQTEPDPIVRHARIQQLDLKDRDQAVDAIFFPDLLAQPQLKPGELLSLGQRLNIFSEPTPKQNYPGKNARKKARRAAHAPEVQSLPPQNNASSVTLDLVSGTGPATATKSLSKNKARAEKKAKSAPLAPEDQAILLDQTTRGSEYAEGASADASTTAPKPISQARKDRKARRAAAQALESQTNPTQDEDAVDMASLIASATSPKLPSAAKASKIAQAIKTRKEEEKAAKHAAAEKLIADQAAAKLAKKERNRNLDTWTVQKNALQEKFGEQNWNPRKRISPDALAGIRALHAKAPETYSTAVLAEHFKVPSEAIRRILKSKWQPNEEEAEDRRERWEKRGEKKWTEMAELGIKPPKKWRERGVGRVGPGEVPPWRQPGKAGERWIESTDADRFVVAGDQHADEMAEGRREDEDDGIASRIL</sequence>
<comment type="function">
    <text evidence="1">Required for respiratory activity and maintenance and expression of the mitochondrial genome.</text>
</comment>
<evidence type="ECO:0000256" key="4">
    <source>
        <dbReference type="ARBA" id="ARBA00013566"/>
    </source>
</evidence>
<dbReference type="PANTHER" id="PTHR13475:SF3">
    <property type="entry name" value="NEUGRIN"/>
    <property type="match status" value="1"/>
</dbReference>
<feature type="compositionally biased region" description="Basic residues" evidence="6">
    <location>
        <begin position="205"/>
        <end position="214"/>
    </location>
</feature>
<reference evidence="7 8" key="1">
    <citation type="submission" date="2018-10" db="EMBL/GenBank/DDBJ databases">
        <title>Fifty Aureobasidium pullulans genomes reveal a recombining polyextremotolerant generalist.</title>
        <authorList>
            <person name="Gostincar C."/>
            <person name="Turk M."/>
            <person name="Zajc J."/>
            <person name="Gunde-Cimerman N."/>
        </authorList>
    </citation>
    <scope>NUCLEOTIDE SEQUENCE [LARGE SCALE GENOMIC DNA]</scope>
    <source>
        <strain evidence="7 8">EXF-1645</strain>
    </source>
</reference>
<feature type="region of interest" description="Disordered" evidence="6">
    <location>
        <begin position="84"/>
        <end position="116"/>
    </location>
</feature>
<evidence type="ECO:0000256" key="1">
    <source>
        <dbReference type="ARBA" id="ARBA00003548"/>
    </source>
</evidence>
<dbReference type="AlphaFoldDB" id="A0A4T0C1T9"/>
<feature type="region of interest" description="Disordered" evidence="6">
    <location>
        <begin position="538"/>
        <end position="558"/>
    </location>
</feature>
<evidence type="ECO:0000313" key="8">
    <source>
        <dbReference type="Proteomes" id="UP000308724"/>
    </source>
</evidence>
<feature type="compositionally biased region" description="Basic and acidic residues" evidence="6">
    <location>
        <begin position="538"/>
        <end position="547"/>
    </location>
</feature>
<accession>A0A4T0C1T9</accession>
<dbReference type="EMBL" id="QZBZ01000021">
    <property type="protein sequence ID" value="TIA41336.1"/>
    <property type="molecule type" value="Genomic_DNA"/>
</dbReference>
<proteinExistence type="inferred from homology"/>
<evidence type="ECO:0000313" key="7">
    <source>
        <dbReference type="EMBL" id="TIA41336.1"/>
    </source>
</evidence>
<dbReference type="Proteomes" id="UP000308724">
    <property type="component" value="Unassembled WGS sequence"/>
</dbReference>